<dbReference type="Pfam" id="PF13280">
    <property type="entry name" value="WYL"/>
    <property type="match status" value="1"/>
</dbReference>
<dbReference type="InterPro" id="IPR036388">
    <property type="entry name" value="WH-like_DNA-bd_sf"/>
</dbReference>
<dbReference type="InterPro" id="IPR051534">
    <property type="entry name" value="CBASS_pafABC_assoc_protein"/>
</dbReference>
<reference evidence="4" key="1">
    <citation type="journal article" date="2022" name="J Glob Antimicrob Resist">
        <title>Comparative analysis of IMP-4- and OXA-58-containing plasmids of three carbapenemase-producing Acinetobacter ursingii strains in the Netherlands.</title>
        <authorList>
            <person name="Hendrickx A.P.A."/>
            <person name="Schade R.P."/>
            <person name="Landman F."/>
            <person name="Bosch T."/>
            <person name="Schouls L.M."/>
            <person name="van Dijk K."/>
        </authorList>
    </citation>
    <scope>NUCLEOTIDE SEQUENCE</scope>
    <source>
        <strain evidence="4">RIVM_C010559</strain>
    </source>
</reference>
<dbReference type="Proteomes" id="UP001164064">
    <property type="component" value="Chromosome"/>
</dbReference>
<keyword evidence="1" id="KW-0805">Transcription regulation</keyword>
<evidence type="ECO:0000256" key="1">
    <source>
        <dbReference type="ARBA" id="ARBA00023015"/>
    </source>
</evidence>
<dbReference type="AlphaFoldDB" id="A0AA46NC66"/>
<dbReference type="Gene3D" id="1.10.10.10">
    <property type="entry name" value="Winged helix-like DNA-binding domain superfamily/Winged helix DNA-binding domain"/>
    <property type="match status" value="1"/>
</dbReference>
<keyword evidence="2" id="KW-0804">Transcription</keyword>
<dbReference type="InterPro" id="IPR036390">
    <property type="entry name" value="WH_DNA-bd_sf"/>
</dbReference>
<dbReference type="PANTHER" id="PTHR34580">
    <property type="match status" value="1"/>
</dbReference>
<dbReference type="PROSITE" id="PS52050">
    <property type="entry name" value="WYL"/>
    <property type="match status" value="1"/>
</dbReference>
<gene>
    <name evidence="4" type="ORF">LSO60_11825</name>
</gene>
<dbReference type="Pfam" id="PF25583">
    <property type="entry name" value="WCX"/>
    <property type="match status" value="1"/>
</dbReference>
<protein>
    <submittedName>
        <fullName evidence="4">WYL domain-containing protein</fullName>
    </submittedName>
</protein>
<dbReference type="RefSeq" id="WP_263512281.1">
    <property type="nucleotide sequence ID" value="NZ_CP089051.1"/>
</dbReference>
<feature type="domain" description="HTH deoR-type" evidence="3">
    <location>
        <begin position="12"/>
        <end position="67"/>
    </location>
</feature>
<evidence type="ECO:0000259" key="3">
    <source>
        <dbReference type="PROSITE" id="PS51000"/>
    </source>
</evidence>
<dbReference type="PANTHER" id="PTHR34580:SF1">
    <property type="entry name" value="PROTEIN PAFC"/>
    <property type="match status" value="1"/>
</dbReference>
<accession>A0AA46NC66</accession>
<evidence type="ECO:0000256" key="2">
    <source>
        <dbReference type="ARBA" id="ARBA00023163"/>
    </source>
</evidence>
<dbReference type="GO" id="GO:0003700">
    <property type="term" value="F:DNA-binding transcription factor activity"/>
    <property type="evidence" value="ECO:0007669"/>
    <property type="project" value="InterPro"/>
</dbReference>
<dbReference type="SUPFAM" id="SSF46785">
    <property type="entry name" value="Winged helix' DNA-binding domain"/>
    <property type="match status" value="1"/>
</dbReference>
<dbReference type="EMBL" id="CP089051">
    <property type="protein sequence ID" value="UYF70945.1"/>
    <property type="molecule type" value="Genomic_DNA"/>
</dbReference>
<dbReference type="InterPro" id="IPR026881">
    <property type="entry name" value="WYL_dom"/>
</dbReference>
<dbReference type="InterPro" id="IPR001034">
    <property type="entry name" value="DeoR_HTH"/>
</dbReference>
<dbReference type="PROSITE" id="PS51000">
    <property type="entry name" value="HTH_DEOR_2"/>
    <property type="match status" value="1"/>
</dbReference>
<evidence type="ECO:0000313" key="4">
    <source>
        <dbReference type="EMBL" id="UYF70945.1"/>
    </source>
</evidence>
<dbReference type="InterPro" id="IPR057727">
    <property type="entry name" value="WCX_dom"/>
</dbReference>
<proteinExistence type="predicted"/>
<name>A0AA46NC66_9GAMM</name>
<evidence type="ECO:0000313" key="5">
    <source>
        <dbReference type="Proteomes" id="UP001164064"/>
    </source>
</evidence>
<organism evidence="4 5">
    <name type="scientific">Acinetobacter ursingii</name>
    <dbReference type="NCBI Taxonomy" id="108980"/>
    <lineage>
        <taxon>Bacteria</taxon>
        <taxon>Pseudomonadati</taxon>
        <taxon>Pseudomonadota</taxon>
        <taxon>Gammaproteobacteria</taxon>
        <taxon>Moraxellales</taxon>
        <taxon>Moraxellaceae</taxon>
        <taxon>Acinetobacter</taxon>
    </lineage>
</organism>
<dbReference type="Pfam" id="PF08220">
    <property type="entry name" value="HTH_DeoR"/>
    <property type="match status" value="1"/>
</dbReference>
<sequence length="296" mass="34178">MPKDVLNKNETLANRLSDILTRLNSGEKLSINMLAEDYSTHPKTIRRDLARLESCNLPIQHEGRTFYLDPAYLGKLKFKDIQTFAQISGIRHLYPSLDVSFIRELLDSRIYDAKGYFVEDASQFKMLFDVLGEAIKSKKQIGFLYNNDSRVVEPYRLVHHHGCWYLAAVRKGDLRAYRLSRISLSNVEHELSHFKPDPQILKQLENEESIWFGQEKNEVILTVHADVALHFKQRQLLPEQNVIKELDDGGLLISSKITHNTQLLPLVRYWIPHVKIVNPEGMQEALEGELKGYLGN</sequence>